<sequence>MAPIPICPLMSAGNQHTVVCSQERCAWYMNGSKTCALYVMAHKAIMDIKAKQSEKK</sequence>
<reference evidence="1" key="1">
    <citation type="submission" date="2020-10" db="EMBL/GenBank/DDBJ databases">
        <authorList>
            <person name="Gilroy R."/>
        </authorList>
    </citation>
    <scope>NUCLEOTIDE SEQUENCE</scope>
    <source>
        <strain evidence="1">CHK152-2871</strain>
    </source>
</reference>
<protein>
    <submittedName>
        <fullName evidence="1">Uncharacterized protein</fullName>
    </submittedName>
</protein>
<dbReference type="AlphaFoldDB" id="A0A9D1FK88"/>
<gene>
    <name evidence="1" type="ORF">IAA86_08900</name>
</gene>
<organism evidence="1 2">
    <name type="scientific">Candidatus Galligastranaerophilus intestinavium</name>
    <dbReference type="NCBI Taxonomy" id="2840836"/>
    <lineage>
        <taxon>Bacteria</taxon>
        <taxon>Candidatus Galligastranaerophilus</taxon>
    </lineage>
</organism>
<proteinExistence type="predicted"/>
<dbReference type="Proteomes" id="UP000886865">
    <property type="component" value="Unassembled WGS sequence"/>
</dbReference>
<comment type="caution">
    <text evidence="1">The sequence shown here is derived from an EMBL/GenBank/DDBJ whole genome shotgun (WGS) entry which is preliminary data.</text>
</comment>
<accession>A0A9D1FK88</accession>
<name>A0A9D1FK88_9BACT</name>
<evidence type="ECO:0000313" key="1">
    <source>
        <dbReference type="EMBL" id="HIS75119.1"/>
    </source>
</evidence>
<evidence type="ECO:0000313" key="2">
    <source>
        <dbReference type="Proteomes" id="UP000886865"/>
    </source>
</evidence>
<reference evidence="1" key="2">
    <citation type="journal article" date="2021" name="PeerJ">
        <title>Extensive microbial diversity within the chicken gut microbiome revealed by metagenomics and culture.</title>
        <authorList>
            <person name="Gilroy R."/>
            <person name="Ravi A."/>
            <person name="Getino M."/>
            <person name="Pursley I."/>
            <person name="Horton D.L."/>
            <person name="Alikhan N.F."/>
            <person name="Baker D."/>
            <person name="Gharbi K."/>
            <person name="Hall N."/>
            <person name="Watson M."/>
            <person name="Adriaenssens E.M."/>
            <person name="Foster-Nyarko E."/>
            <person name="Jarju S."/>
            <person name="Secka A."/>
            <person name="Antonio M."/>
            <person name="Oren A."/>
            <person name="Chaudhuri R.R."/>
            <person name="La Ragione R."/>
            <person name="Hildebrand F."/>
            <person name="Pallen M.J."/>
        </authorList>
    </citation>
    <scope>NUCLEOTIDE SEQUENCE</scope>
    <source>
        <strain evidence="1">CHK152-2871</strain>
    </source>
</reference>
<dbReference type="EMBL" id="DVJQ01000076">
    <property type="protein sequence ID" value="HIS75119.1"/>
    <property type="molecule type" value="Genomic_DNA"/>
</dbReference>